<organism evidence="3 4">
    <name type="scientific">Litorivivens lipolytica</name>
    <dbReference type="NCBI Taxonomy" id="1524264"/>
    <lineage>
        <taxon>Bacteria</taxon>
        <taxon>Pseudomonadati</taxon>
        <taxon>Pseudomonadota</taxon>
        <taxon>Gammaproteobacteria</taxon>
        <taxon>Litorivivens</taxon>
    </lineage>
</organism>
<dbReference type="RefSeq" id="WP_183410592.1">
    <property type="nucleotide sequence ID" value="NZ_JACHWY010000002.1"/>
</dbReference>
<dbReference type="Gene3D" id="3.40.50.2000">
    <property type="entry name" value="Glycogen Phosphorylase B"/>
    <property type="match status" value="2"/>
</dbReference>
<dbReference type="PANTHER" id="PTHR12526">
    <property type="entry name" value="GLYCOSYLTRANSFERASE"/>
    <property type="match status" value="1"/>
</dbReference>
<gene>
    <name evidence="3" type="ORF">FHR99_002100</name>
</gene>
<keyword evidence="3" id="KW-0808">Transferase</keyword>
<dbReference type="GO" id="GO:0016757">
    <property type="term" value="F:glycosyltransferase activity"/>
    <property type="evidence" value="ECO:0007669"/>
    <property type="project" value="TreeGrafter"/>
</dbReference>
<sequence length="451" mass="50119">MTGNMRNLDDGNSATSANQNAGDELHSSSQARLNILWLKVGGLWPLNTGGRLRSFYLLQALSRWHNVTVVTTHGPADDPEGLKAQLANCRKLHSIPYCPAKKNSARFLFALARSLLSTLPVDLYKNRIPAVKKIVSQLLDSDAYDICIADFLVAMPNLPQQLDIPLLFFEHNVEYMIWQRLEKVQSRVLTRVLLALEWRKMRRYELRCCRRAGMTLAVSKDDQALLSEGAPQGDIVSIATGVDVDYFQPDRTVVELPAEIVFTGSMDWHPNEDAMLYFIDAIWPRILREVPEAATTMVGRNPSRKLRDAADAVGIRLTGTVVDVRPYIAKAAVYVVPLRVGGGTRLKIYEALAMGKAVVSTTIGAEGLPLVDGNHIAIADDPETFAATTVNLIRNQAARESLALNGRELVVQQYSWERVGADFEGYIRELLAREASIRRGRRDCPVTSVPQ</sequence>
<protein>
    <submittedName>
        <fullName evidence="3">Glycosyltransferase involved in cell wall biosynthesis</fullName>
    </submittedName>
</protein>
<proteinExistence type="predicted"/>
<name>A0A7W4W6J6_9GAMM</name>
<comment type="caution">
    <text evidence="3">The sequence shown here is derived from an EMBL/GenBank/DDBJ whole genome shotgun (WGS) entry which is preliminary data.</text>
</comment>
<evidence type="ECO:0000313" key="3">
    <source>
        <dbReference type="EMBL" id="MBB3047834.1"/>
    </source>
</evidence>
<dbReference type="Pfam" id="PF13439">
    <property type="entry name" value="Glyco_transf_4"/>
    <property type="match status" value="1"/>
</dbReference>
<dbReference type="CDD" id="cd03801">
    <property type="entry name" value="GT4_PimA-like"/>
    <property type="match status" value="1"/>
</dbReference>
<reference evidence="3 4" key="1">
    <citation type="submission" date="2020-08" db="EMBL/GenBank/DDBJ databases">
        <title>Genomic Encyclopedia of Type Strains, Phase III (KMG-III): the genomes of soil and plant-associated and newly described type strains.</title>
        <authorList>
            <person name="Whitman W."/>
        </authorList>
    </citation>
    <scope>NUCLEOTIDE SEQUENCE [LARGE SCALE GENOMIC DNA]</scope>
    <source>
        <strain evidence="3 4">CECT 8654</strain>
    </source>
</reference>
<feature type="domain" description="Glycosyltransferase subfamily 4-like N-terminal" evidence="2">
    <location>
        <begin position="56"/>
        <end position="245"/>
    </location>
</feature>
<feature type="region of interest" description="Disordered" evidence="1">
    <location>
        <begin position="1"/>
        <end position="24"/>
    </location>
</feature>
<evidence type="ECO:0000259" key="2">
    <source>
        <dbReference type="Pfam" id="PF13439"/>
    </source>
</evidence>
<dbReference type="InterPro" id="IPR028098">
    <property type="entry name" value="Glyco_trans_4-like_N"/>
</dbReference>
<dbReference type="AlphaFoldDB" id="A0A7W4W6J6"/>
<accession>A0A7W4W6J6</accession>
<keyword evidence="4" id="KW-1185">Reference proteome</keyword>
<dbReference type="PANTHER" id="PTHR12526:SF600">
    <property type="entry name" value="GLYCOSYL TRANSFERASE GROUP 1"/>
    <property type="match status" value="1"/>
</dbReference>
<dbReference type="SUPFAM" id="SSF53756">
    <property type="entry name" value="UDP-Glycosyltransferase/glycogen phosphorylase"/>
    <property type="match status" value="1"/>
</dbReference>
<evidence type="ECO:0000256" key="1">
    <source>
        <dbReference type="SAM" id="MobiDB-lite"/>
    </source>
</evidence>
<dbReference type="Proteomes" id="UP000537130">
    <property type="component" value="Unassembled WGS sequence"/>
</dbReference>
<dbReference type="EMBL" id="JACHWY010000002">
    <property type="protein sequence ID" value="MBB3047834.1"/>
    <property type="molecule type" value="Genomic_DNA"/>
</dbReference>
<evidence type="ECO:0000313" key="4">
    <source>
        <dbReference type="Proteomes" id="UP000537130"/>
    </source>
</evidence>
<dbReference type="Pfam" id="PF13692">
    <property type="entry name" value="Glyco_trans_1_4"/>
    <property type="match status" value="1"/>
</dbReference>